<feature type="region of interest" description="Disordered" evidence="1">
    <location>
        <begin position="63"/>
        <end position="88"/>
    </location>
</feature>
<gene>
    <name evidence="2" type="ORF">BI347_20480</name>
</gene>
<reference evidence="2 3" key="1">
    <citation type="submission" date="2016-09" db="EMBL/GenBank/DDBJ databases">
        <title>Chromobacterium muskegensis sp. nov., an insecticidal bacterium isolated from Sphagnum bogs.</title>
        <authorList>
            <person name="Sparks M.E."/>
            <person name="Blackburn M.B."/>
            <person name="Gundersen-Rindal D.E."/>
            <person name="Mitchell A."/>
            <person name="Farrar R."/>
            <person name="Kuhar D."/>
        </authorList>
    </citation>
    <scope>NUCLEOTIDE SEQUENCE [LARGE SCALE GENOMIC DNA]</scope>
    <source>
        <strain evidence="2 3">37-2</strain>
    </source>
</reference>
<dbReference type="Proteomes" id="UP000180088">
    <property type="component" value="Unassembled WGS sequence"/>
</dbReference>
<organism evidence="2 3">
    <name type="scientific">Chromobacterium sphagni</name>
    <dbReference type="NCBI Taxonomy" id="1903179"/>
    <lineage>
        <taxon>Bacteria</taxon>
        <taxon>Pseudomonadati</taxon>
        <taxon>Pseudomonadota</taxon>
        <taxon>Betaproteobacteria</taxon>
        <taxon>Neisseriales</taxon>
        <taxon>Chromobacteriaceae</taxon>
        <taxon>Chromobacterium</taxon>
    </lineage>
</organism>
<dbReference type="EMBL" id="MKCS01000004">
    <property type="protein sequence ID" value="OHX10188.1"/>
    <property type="molecule type" value="Genomic_DNA"/>
</dbReference>
<comment type="caution">
    <text evidence="2">The sequence shown here is derived from an EMBL/GenBank/DDBJ whole genome shotgun (WGS) entry which is preliminary data.</text>
</comment>
<evidence type="ECO:0000313" key="3">
    <source>
        <dbReference type="Proteomes" id="UP000180088"/>
    </source>
</evidence>
<dbReference type="RefSeq" id="WP_071116931.1">
    <property type="nucleotide sequence ID" value="NZ_MKCS01000004.1"/>
</dbReference>
<protein>
    <submittedName>
        <fullName evidence="2">Uncharacterized protein</fullName>
    </submittedName>
</protein>
<name>A0A1S1WSP4_9NEIS</name>
<accession>A0A1S1WSP4</accession>
<dbReference type="AlphaFoldDB" id="A0A1S1WSP4"/>
<dbReference type="OrthoDB" id="9931066at2"/>
<proteinExistence type="predicted"/>
<sequence length="88" mass="9605">MTWHIEDDVGVVLKGTEASCIGKMQQLRRQSMEGLPVHTRGAVRVVNGNGIIVATLLPHFPQRSAMPDMGKQSTLSSDKIEHLGPTSR</sequence>
<evidence type="ECO:0000256" key="1">
    <source>
        <dbReference type="SAM" id="MobiDB-lite"/>
    </source>
</evidence>
<evidence type="ECO:0000313" key="2">
    <source>
        <dbReference type="EMBL" id="OHX10188.1"/>
    </source>
</evidence>